<comment type="cofactor">
    <cofactor evidence="11">
        <name>[4Fe-4S] cluster</name>
        <dbReference type="ChEBI" id="CHEBI:49883"/>
    </cofactor>
    <text evidence="11">Binds 1 [4Fe-4S] cluster per subunit. Following nitrosylation of the [4Fe-4S] cluster binds 1 [4Fe-8(NO)] cluster per subunit.</text>
</comment>
<organism evidence="13 14">
    <name type="scientific">Mycolicibacterium brumae</name>
    <dbReference type="NCBI Taxonomy" id="85968"/>
    <lineage>
        <taxon>Bacteria</taxon>
        <taxon>Bacillati</taxon>
        <taxon>Actinomycetota</taxon>
        <taxon>Actinomycetes</taxon>
        <taxon>Mycobacteriales</taxon>
        <taxon>Mycobacteriaceae</taxon>
        <taxon>Mycolicibacterium</taxon>
    </lineage>
</organism>
<evidence type="ECO:0000313" key="14">
    <source>
        <dbReference type="Proteomes" id="UP000230551"/>
    </source>
</evidence>
<dbReference type="PROSITE" id="PS51674">
    <property type="entry name" value="4FE4S_WBL"/>
    <property type="match status" value="1"/>
</dbReference>
<keyword evidence="7 11" id="KW-0805">Transcription regulation</keyword>
<feature type="binding site" evidence="11">
    <location>
        <position position="6"/>
    </location>
    <ligand>
        <name>[4Fe-4S] cluster</name>
        <dbReference type="ChEBI" id="CHEBI:49883"/>
    </ligand>
</feature>
<dbReference type="HAMAP" id="MF_01479">
    <property type="entry name" value="WhiB"/>
    <property type="match status" value="1"/>
</dbReference>
<dbReference type="InterPro" id="IPR003482">
    <property type="entry name" value="Whib"/>
</dbReference>
<evidence type="ECO:0000256" key="9">
    <source>
        <dbReference type="ARBA" id="ARBA00023157"/>
    </source>
</evidence>
<proteinExistence type="inferred from homology"/>
<feature type="binding site" evidence="11">
    <location>
        <position position="46"/>
    </location>
    <ligand>
        <name>[4Fe-4S] cluster</name>
        <dbReference type="ChEBI" id="CHEBI:49883"/>
    </ligand>
</feature>
<keyword evidence="8 11" id="KW-0238">DNA-binding</keyword>
<evidence type="ECO:0000256" key="3">
    <source>
        <dbReference type="ARBA" id="ARBA00022485"/>
    </source>
</evidence>
<evidence type="ECO:0000256" key="11">
    <source>
        <dbReference type="HAMAP-Rule" id="MF_01479"/>
    </source>
</evidence>
<evidence type="ECO:0000256" key="4">
    <source>
        <dbReference type="ARBA" id="ARBA00022723"/>
    </source>
</evidence>
<accession>A0A2G5PDE8</accession>
<dbReference type="GO" id="GO:0005737">
    <property type="term" value="C:cytoplasm"/>
    <property type="evidence" value="ECO:0007669"/>
    <property type="project" value="UniProtKB-SubCell"/>
</dbReference>
<dbReference type="EMBL" id="PDCN02000005">
    <property type="protein sequence ID" value="PIB76362.1"/>
    <property type="molecule type" value="Genomic_DNA"/>
</dbReference>
<gene>
    <name evidence="11" type="primary">whiB</name>
    <name evidence="13" type="ORF">CQY22_006530</name>
</gene>
<keyword evidence="11" id="KW-0963">Cytoplasm</keyword>
<evidence type="ECO:0000313" key="13">
    <source>
        <dbReference type="EMBL" id="PIB76362.1"/>
    </source>
</evidence>
<keyword evidence="6 11" id="KW-0411">Iron-sulfur</keyword>
<feature type="binding site" evidence="11">
    <location>
        <position position="54"/>
    </location>
    <ligand>
        <name>[4Fe-4S] cluster</name>
        <dbReference type="ChEBI" id="CHEBI:49883"/>
    </ligand>
</feature>
<dbReference type="InterPro" id="IPR034768">
    <property type="entry name" value="4FE4S_WBL"/>
</dbReference>
<dbReference type="STRING" id="85968.GCA_900073015_00868"/>
<evidence type="ECO:0000256" key="7">
    <source>
        <dbReference type="ARBA" id="ARBA00023015"/>
    </source>
</evidence>
<comment type="subcellular location">
    <subcellularLocation>
        <location evidence="1 11">Cytoplasm</location>
    </subcellularLocation>
</comment>
<dbReference type="Proteomes" id="UP000230551">
    <property type="component" value="Unassembled WGS sequence"/>
</dbReference>
<dbReference type="GO" id="GO:0003677">
    <property type="term" value="F:DNA binding"/>
    <property type="evidence" value="ECO:0007669"/>
    <property type="project" value="UniProtKB-UniRule"/>
</dbReference>
<comment type="PTM">
    <text evidence="11">The Fe-S cluster can be nitrosylated by nitric oxide (NO).</text>
</comment>
<keyword evidence="4 11" id="KW-0479">Metal-binding</keyword>
<keyword evidence="5 11" id="KW-0408">Iron</keyword>
<feature type="binding site" evidence="11">
    <location>
        <position position="42"/>
    </location>
    <ligand>
        <name>[4Fe-4S] cluster</name>
        <dbReference type="ChEBI" id="CHEBI:49883"/>
    </ligand>
</feature>
<keyword evidence="9 11" id="KW-1015">Disulfide bond</keyword>
<keyword evidence="3 11" id="KW-0004">4Fe-4S</keyword>
<dbReference type="GO" id="GO:0046872">
    <property type="term" value="F:metal ion binding"/>
    <property type="evidence" value="ECO:0007669"/>
    <property type="project" value="UniProtKB-KW"/>
</dbReference>
<dbReference type="AlphaFoldDB" id="A0A2G5PDE8"/>
<evidence type="ECO:0000256" key="8">
    <source>
        <dbReference type="ARBA" id="ARBA00023125"/>
    </source>
</evidence>
<comment type="similarity">
    <text evidence="2 11">Belongs to the WhiB family.</text>
</comment>
<evidence type="ECO:0000256" key="6">
    <source>
        <dbReference type="ARBA" id="ARBA00023014"/>
    </source>
</evidence>
<evidence type="ECO:0000256" key="2">
    <source>
        <dbReference type="ARBA" id="ARBA00006597"/>
    </source>
</evidence>
<dbReference type="GO" id="GO:0035731">
    <property type="term" value="F:dinitrosyl-iron complex binding"/>
    <property type="evidence" value="ECO:0007669"/>
    <property type="project" value="UniProtKB-UniRule"/>
</dbReference>
<sequence>MDHQPCAADPDLWFGYPDDDDTDGQAKARAYELASLEARTACVRRCPLAQQRRCAGYAVEQGEAFGVWAGVKLPGNQYRKRHELARAHQLLAQIAAGEITPRELPENAPLLRRRLTAVDSVAVLHVPTHRAAA</sequence>
<protein>
    <recommendedName>
        <fullName evidence="11">Transcriptional regulator WhiB</fullName>
    </recommendedName>
</protein>
<dbReference type="OrthoDB" id="4750652at2"/>
<name>A0A2G5PDE8_9MYCO</name>
<evidence type="ECO:0000256" key="5">
    <source>
        <dbReference type="ARBA" id="ARBA00023004"/>
    </source>
</evidence>
<feature type="domain" description="4Fe-4S Wbl-type" evidence="12">
    <location>
        <begin position="5"/>
        <end position="78"/>
    </location>
</feature>
<reference evidence="13 14" key="1">
    <citation type="journal article" date="2017" name="Infect. Genet. Evol.">
        <title>The new phylogeny of the genus Mycobacterium: The old and the news.</title>
        <authorList>
            <person name="Tortoli E."/>
            <person name="Fedrizzi T."/>
            <person name="Meehan C.J."/>
            <person name="Trovato A."/>
            <person name="Grottola A."/>
            <person name="Giacobazzi E."/>
            <person name="Serpini G.F."/>
            <person name="Tagliazucchi S."/>
            <person name="Fabio A."/>
            <person name="Bettua C."/>
            <person name="Bertorelli R."/>
            <person name="Frascaro F."/>
            <person name="De Sanctis V."/>
            <person name="Pecorari M."/>
            <person name="Jousson O."/>
            <person name="Segata N."/>
            <person name="Cirillo D.M."/>
        </authorList>
    </citation>
    <scope>NUCLEOTIDE SEQUENCE [LARGE SCALE GENOMIC DNA]</scope>
    <source>
        <strain evidence="13 14">CIP1034565</strain>
    </source>
</reference>
<comment type="function">
    <text evidence="11">Acts as a transcriptional regulator. Probably redox-responsive. The apo- but not holo-form probably binds DNA.</text>
</comment>
<keyword evidence="14" id="KW-1185">Reference proteome</keyword>
<dbReference type="Pfam" id="PF02467">
    <property type="entry name" value="Whib"/>
    <property type="match status" value="1"/>
</dbReference>
<dbReference type="RefSeq" id="WP_090586566.1">
    <property type="nucleotide sequence ID" value="NZ_CP104302.1"/>
</dbReference>
<keyword evidence="10 11" id="KW-0804">Transcription</keyword>
<comment type="PTM">
    <text evidence="11">Upon Fe-S cluster removal intramolecular disulfide bonds are formed.</text>
</comment>
<dbReference type="GO" id="GO:0051539">
    <property type="term" value="F:4 iron, 4 sulfur cluster binding"/>
    <property type="evidence" value="ECO:0007669"/>
    <property type="project" value="UniProtKB-UniRule"/>
</dbReference>
<evidence type="ECO:0000259" key="12">
    <source>
        <dbReference type="PROSITE" id="PS51674"/>
    </source>
</evidence>
<evidence type="ECO:0000256" key="1">
    <source>
        <dbReference type="ARBA" id="ARBA00004496"/>
    </source>
</evidence>
<evidence type="ECO:0000256" key="10">
    <source>
        <dbReference type="ARBA" id="ARBA00023163"/>
    </source>
</evidence>
<comment type="caution">
    <text evidence="13">The sequence shown here is derived from an EMBL/GenBank/DDBJ whole genome shotgun (WGS) entry which is preliminary data.</text>
</comment>
<dbReference type="GO" id="GO:0006355">
    <property type="term" value="P:regulation of DNA-templated transcription"/>
    <property type="evidence" value="ECO:0007669"/>
    <property type="project" value="UniProtKB-UniRule"/>
</dbReference>